<keyword evidence="3 11" id="KW-0479">Metal-binding</keyword>
<dbReference type="PANTHER" id="PTHR45805">
    <property type="entry name" value="NUCLEAR HORMONE RECEPTOR HR3-RELATED"/>
    <property type="match status" value="1"/>
</dbReference>
<protein>
    <recommendedName>
        <fullName evidence="17">RAR-related orphan receptor C a</fullName>
    </recommendedName>
</protein>
<dbReference type="InterPro" id="IPR044101">
    <property type="entry name" value="NR_DBD_ROR"/>
</dbReference>
<comment type="subcellular location">
    <subcellularLocation>
        <location evidence="1 11">Nucleus</location>
    </subcellularLocation>
</comment>
<keyword evidence="6 11" id="KW-0805">Transcription regulation</keyword>
<evidence type="ECO:0000259" key="13">
    <source>
        <dbReference type="PROSITE" id="PS51030"/>
    </source>
</evidence>
<dbReference type="InterPro" id="IPR000536">
    <property type="entry name" value="Nucl_hrmn_rcpt_lig-bd"/>
</dbReference>
<keyword evidence="2" id="KW-0217">Developmental protein</keyword>
<dbReference type="Pfam" id="PF00104">
    <property type="entry name" value="Hormone_recep"/>
    <property type="match status" value="1"/>
</dbReference>
<dbReference type="PROSITE" id="PS51030">
    <property type="entry name" value="NUCLEAR_REC_DBD_2"/>
    <property type="match status" value="1"/>
</dbReference>
<dbReference type="CDD" id="cd06968">
    <property type="entry name" value="NR_DBD_ROR"/>
    <property type="match status" value="1"/>
</dbReference>
<dbReference type="GO" id="GO:0003677">
    <property type="term" value="F:DNA binding"/>
    <property type="evidence" value="ECO:0007669"/>
    <property type="project" value="UniProtKB-KW"/>
</dbReference>
<comment type="similarity">
    <text evidence="11">Belongs to the nuclear hormone receptor family.</text>
</comment>
<evidence type="ECO:0000256" key="7">
    <source>
        <dbReference type="ARBA" id="ARBA00023125"/>
    </source>
</evidence>
<evidence type="ECO:0000256" key="6">
    <source>
        <dbReference type="ARBA" id="ARBA00023015"/>
    </source>
</evidence>
<evidence type="ECO:0000256" key="10">
    <source>
        <dbReference type="ARBA" id="ARBA00023242"/>
    </source>
</evidence>
<dbReference type="Gene3D" id="1.10.565.10">
    <property type="entry name" value="Retinoid X Receptor"/>
    <property type="match status" value="1"/>
</dbReference>
<dbReference type="PROSITE" id="PS00031">
    <property type="entry name" value="NUCLEAR_REC_DBD_1"/>
    <property type="match status" value="1"/>
</dbReference>
<feature type="region of interest" description="Disordered" evidence="12">
    <location>
        <begin position="163"/>
        <end position="185"/>
    </location>
</feature>
<evidence type="ECO:0000256" key="2">
    <source>
        <dbReference type="ARBA" id="ARBA00022473"/>
    </source>
</evidence>
<evidence type="ECO:0000256" key="1">
    <source>
        <dbReference type="ARBA" id="ARBA00004123"/>
    </source>
</evidence>
<keyword evidence="4 11" id="KW-0863">Zinc-finger</keyword>
<name>A0ABD0XQX9_UMBPY</name>
<gene>
    <name evidence="15" type="ORF">UPYG_G00034640</name>
</gene>
<dbReference type="PROSITE" id="PS51843">
    <property type="entry name" value="NR_LBD"/>
    <property type="match status" value="1"/>
</dbReference>
<evidence type="ECO:0000259" key="14">
    <source>
        <dbReference type="PROSITE" id="PS51843"/>
    </source>
</evidence>
<keyword evidence="8 11" id="KW-0804">Transcription</keyword>
<dbReference type="Pfam" id="PF00105">
    <property type="entry name" value="zf-C4"/>
    <property type="match status" value="1"/>
</dbReference>
<dbReference type="SUPFAM" id="SSF48508">
    <property type="entry name" value="Nuclear receptor ligand-binding domain"/>
    <property type="match status" value="1"/>
</dbReference>
<keyword evidence="5 11" id="KW-0862">Zinc</keyword>
<dbReference type="EMBL" id="JAGEUA010000001">
    <property type="protein sequence ID" value="KAL1022952.1"/>
    <property type="molecule type" value="Genomic_DNA"/>
</dbReference>
<dbReference type="GO" id="GO:0005634">
    <property type="term" value="C:nucleus"/>
    <property type="evidence" value="ECO:0007669"/>
    <property type="project" value="UniProtKB-SubCell"/>
</dbReference>
<reference evidence="15 16" key="1">
    <citation type="submission" date="2024-06" db="EMBL/GenBank/DDBJ databases">
        <authorList>
            <person name="Pan Q."/>
            <person name="Wen M."/>
            <person name="Jouanno E."/>
            <person name="Zahm M."/>
            <person name="Klopp C."/>
            <person name="Cabau C."/>
            <person name="Louis A."/>
            <person name="Berthelot C."/>
            <person name="Parey E."/>
            <person name="Roest Crollius H."/>
            <person name="Montfort J."/>
            <person name="Robinson-Rechavi M."/>
            <person name="Bouchez O."/>
            <person name="Lampietro C."/>
            <person name="Lopez Roques C."/>
            <person name="Donnadieu C."/>
            <person name="Postlethwait J."/>
            <person name="Bobe J."/>
            <person name="Verreycken H."/>
            <person name="Guiguen Y."/>
        </authorList>
    </citation>
    <scope>NUCLEOTIDE SEQUENCE [LARGE SCALE GENOMIC DNA]</scope>
    <source>
        <strain evidence="15">Up_M1</strain>
        <tissue evidence="15">Testis</tissue>
    </source>
</reference>
<evidence type="ECO:0008006" key="17">
    <source>
        <dbReference type="Google" id="ProtNLM"/>
    </source>
</evidence>
<dbReference type="PANTHER" id="PTHR45805:SF7">
    <property type="entry name" value="NUCLEAR RECEPTOR ROR-BETA-LIKE"/>
    <property type="match status" value="1"/>
</dbReference>
<comment type="caution">
    <text evidence="15">The sequence shown here is derived from an EMBL/GenBank/DDBJ whole genome shotgun (WGS) entry which is preliminary data.</text>
</comment>
<proteinExistence type="inferred from homology"/>
<dbReference type="InterPro" id="IPR003079">
    <property type="entry name" value="ROR_rcpt"/>
</dbReference>
<feature type="domain" description="Nuclear receptor" evidence="13">
    <location>
        <begin position="7"/>
        <end position="82"/>
    </location>
</feature>
<evidence type="ECO:0000256" key="11">
    <source>
        <dbReference type="RuleBase" id="RU004334"/>
    </source>
</evidence>
<organism evidence="15 16">
    <name type="scientific">Umbra pygmaea</name>
    <name type="common">Eastern mudminnow</name>
    <dbReference type="NCBI Taxonomy" id="75934"/>
    <lineage>
        <taxon>Eukaryota</taxon>
        <taxon>Metazoa</taxon>
        <taxon>Chordata</taxon>
        <taxon>Craniata</taxon>
        <taxon>Vertebrata</taxon>
        <taxon>Euteleostomi</taxon>
        <taxon>Actinopterygii</taxon>
        <taxon>Neopterygii</taxon>
        <taxon>Teleostei</taxon>
        <taxon>Protacanthopterygii</taxon>
        <taxon>Esociformes</taxon>
        <taxon>Umbridae</taxon>
        <taxon>Umbra</taxon>
    </lineage>
</organism>
<keyword evidence="16" id="KW-1185">Reference proteome</keyword>
<feature type="domain" description="NR LBD" evidence="14">
    <location>
        <begin position="222"/>
        <end position="460"/>
    </location>
</feature>
<evidence type="ECO:0000256" key="4">
    <source>
        <dbReference type="ARBA" id="ARBA00022771"/>
    </source>
</evidence>
<accession>A0ABD0XQX9</accession>
<dbReference type="SMART" id="SM00399">
    <property type="entry name" value="ZnF_C4"/>
    <property type="match status" value="1"/>
</dbReference>
<dbReference type="InterPro" id="IPR001723">
    <property type="entry name" value="Nuclear_hrmn_rcpt"/>
</dbReference>
<dbReference type="PRINTS" id="PR00047">
    <property type="entry name" value="STROIDFINGER"/>
</dbReference>
<dbReference type="GO" id="GO:0010468">
    <property type="term" value="P:regulation of gene expression"/>
    <property type="evidence" value="ECO:0007669"/>
    <property type="project" value="UniProtKB-ARBA"/>
</dbReference>
<evidence type="ECO:0000256" key="3">
    <source>
        <dbReference type="ARBA" id="ARBA00022723"/>
    </source>
</evidence>
<dbReference type="SMART" id="SM00430">
    <property type="entry name" value="HOLI"/>
    <property type="match status" value="1"/>
</dbReference>
<evidence type="ECO:0000313" key="16">
    <source>
        <dbReference type="Proteomes" id="UP001557470"/>
    </source>
</evidence>
<dbReference type="InterPro" id="IPR013088">
    <property type="entry name" value="Znf_NHR/GATA"/>
</dbReference>
<keyword evidence="10 11" id="KW-0539">Nucleus</keyword>
<dbReference type="InterPro" id="IPR001628">
    <property type="entry name" value="Znf_hrmn_rcpt"/>
</dbReference>
<sequence length="472" mass="52691">MRAQIEVIPCKICGDKSSGIHYGVITCEGCKGFFRRSQQNNAMYSCSRQKNCLIDRTNRNRCQHCRLQKCLALGMSRDAVKFGRMSKKQRDSLYAEVQKHQASQELAVVHEEEGDVGGHGRAYSRGSSAALSDLDDITTLPDGLLLHMPLTPEGPGVDYCHLEMTGGSGGSSSSSQSSPEQNGLDFGDISHHIKHEYQLLHDSGLFTHALPNHLLDGCSVLEIERITASVVKAHIETSQYGSEELKRLIWSLYTPEETRCIQSKPAEVMWQQCALHITNAIQYVVEFAKRIAGFMDLCQNDQIILLKAGCLDVLLIRMCRVYNPVNNTILFDGKFASAQTFKALGCDDLVGAVFDLAKSLSRLQLSEDEMALFSASVLLSPDRPWLTDSQQVQKLQEKVYLALQHCLHRGGSSEEKLAKMVSKLPVMKSICNLHLDKLEFFHLLHPETAYNFPPLYREVFSSDINFPDSTMG</sequence>
<dbReference type="PRINTS" id="PR00398">
    <property type="entry name" value="STRDHORMONER"/>
</dbReference>
<evidence type="ECO:0000256" key="12">
    <source>
        <dbReference type="SAM" id="MobiDB-lite"/>
    </source>
</evidence>
<dbReference type="FunFam" id="3.30.50.10:FF:000003">
    <property type="entry name" value="Nuclear orphan receptor ROR-beta"/>
    <property type="match status" value="1"/>
</dbReference>
<dbReference type="InterPro" id="IPR035500">
    <property type="entry name" value="NHR-like_dom_sf"/>
</dbReference>
<keyword evidence="7 11" id="KW-0238">DNA-binding</keyword>
<dbReference type="Gene3D" id="3.30.50.10">
    <property type="entry name" value="Erythroid Transcription Factor GATA-1, subunit A"/>
    <property type="match status" value="1"/>
</dbReference>
<keyword evidence="9 11" id="KW-0675">Receptor</keyword>
<dbReference type="SUPFAM" id="SSF57716">
    <property type="entry name" value="Glucocorticoid receptor-like (DNA-binding domain)"/>
    <property type="match status" value="1"/>
</dbReference>
<evidence type="ECO:0000256" key="9">
    <source>
        <dbReference type="ARBA" id="ARBA00023170"/>
    </source>
</evidence>
<evidence type="ECO:0000256" key="5">
    <source>
        <dbReference type="ARBA" id="ARBA00022833"/>
    </source>
</evidence>
<dbReference type="AlphaFoldDB" id="A0ABD0XQX9"/>
<dbReference type="PRINTS" id="PR01293">
    <property type="entry name" value="RORNUCRECPTR"/>
</dbReference>
<evidence type="ECO:0000256" key="8">
    <source>
        <dbReference type="ARBA" id="ARBA00023163"/>
    </source>
</evidence>
<dbReference type="GO" id="GO:0008270">
    <property type="term" value="F:zinc ion binding"/>
    <property type="evidence" value="ECO:0007669"/>
    <property type="project" value="UniProtKB-KW"/>
</dbReference>
<evidence type="ECO:0000313" key="15">
    <source>
        <dbReference type="EMBL" id="KAL1022952.1"/>
    </source>
</evidence>
<dbReference type="Proteomes" id="UP001557470">
    <property type="component" value="Unassembled WGS sequence"/>
</dbReference>